<dbReference type="GO" id="GO:0003779">
    <property type="term" value="F:actin binding"/>
    <property type="evidence" value="ECO:0007669"/>
    <property type="project" value="TreeGrafter"/>
</dbReference>
<keyword evidence="1" id="KW-0539">Nucleus</keyword>
<dbReference type="InterPro" id="IPR016534">
    <property type="entry name" value="VPS16"/>
</dbReference>
<dbReference type="GO" id="GO:0005768">
    <property type="term" value="C:endosome"/>
    <property type="evidence" value="ECO:0007669"/>
    <property type="project" value="TreeGrafter"/>
</dbReference>
<dbReference type="GO" id="GO:0005765">
    <property type="term" value="C:lysosomal membrane"/>
    <property type="evidence" value="ECO:0007669"/>
    <property type="project" value="TreeGrafter"/>
</dbReference>
<evidence type="ECO:0000313" key="4">
    <source>
        <dbReference type="Proteomes" id="UP000325577"/>
    </source>
</evidence>
<keyword evidence="4" id="KW-1185">Reference proteome</keyword>
<evidence type="ECO:0000259" key="2">
    <source>
        <dbReference type="PROSITE" id="PS50118"/>
    </source>
</evidence>
<reference evidence="3 4" key="1">
    <citation type="submission" date="2019-09" db="EMBL/GenBank/DDBJ databases">
        <title>A chromosome-level genome assembly of the Chinese tupelo Nyssa sinensis.</title>
        <authorList>
            <person name="Yang X."/>
            <person name="Kang M."/>
            <person name="Yang Y."/>
            <person name="Xiong H."/>
            <person name="Wang M."/>
            <person name="Zhang Z."/>
            <person name="Wang Z."/>
            <person name="Wu H."/>
            <person name="Ma T."/>
            <person name="Liu J."/>
            <person name="Xi Z."/>
        </authorList>
    </citation>
    <scope>NUCLEOTIDE SEQUENCE [LARGE SCALE GENOMIC DNA]</scope>
    <source>
        <strain evidence="3">J267</strain>
        <tissue evidence="3">Leaf</tissue>
    </source>
</reference>
<dbReference type="InterPro" id="IPR036910">
    <property type="entry name" value="HMG_box_dom_sf"/>
</dbReference>
<dbReference type="Proteomes" id="UP000325577">
    <property type="component" value="Linkage Group LG7"/>
</dbReference>
<dbReference type="PROSITE" id="PS50118">
    <property type="entry name" value="HMG_BOX_2"/>
    <property type="match status" value="1"/>
</dbReference>
<dbReference type="PANTHER" id="PTHR12811">
    <property type="entry name" value="VACUOLAR PROTEIN SORTING VPS16"/>
    <property type="match status" value="1"/>
</dbReference>
<feature type="DNA-binding region" description="HMG box" evidence="1">
    <location>
        <begin position="112"/>
        <end position="159"/>
    </location>
</feature>
<proteinExistence type="predicted"/>
<dbReference type="AlphaFoldDB" id="A0A5J4ZGV6"/>
<dbReference type="EMBL" id="CM018050">
    <property type="protein sequence ID" value="KAA8517903.1"/>
    <property type="molecule type" value="Genomic_DNA"/>
</dbReference>
<gene>
    <name evidence="3" type="ORF">F0562_015377</name>
</gene>
<dbReference type="SUPFAM" id="SSF47095">
    <property type="entry name" value="HMG-box"/>
    <property type="match status" value="1"/>
</dbReference>
<accession>A0A5J4ZGV6</accession>
<dbReference type="GO" id="GO:0005634">
    <property type="term" value="C:nucleus"/>
    <property type="evidence" value="ECO:0007669"/>
    <property type="project" value="UniProtKB-UniRule"/>
</dbReference>
<sequence>MSLLLCLELQCHNGHNRKLPNSDWIRNYTHFAVDEHNEKEEVVIMHWACSKITTSLAIPDATLLEILLDKLKLCKGVSYAAVATHADKNGRREEDTALTKATESGDTDLVYLVLFISGKREEFRKQYKEKHPDNKSVSVVGKAGGDKWKSLSEVEKVPM</sequence>
<keyword evidence="1" id="KW-0238">DNA-binding</keyword>
<feature type="domain" description="HMG box" evidence="2">
    <location>
        <begin position="112"/>
        <end position="159"/>
    </location>
</feature>
<evidence type="ECO:0000313" key="3">
    <source>
        <dbReference type="EMBL" id="KAA8517903.1"/>
    </source>
</evidence>
<evidence type="ECO:0000256" key="1">
    <source>
        <dbReference type="PROSITE-ProRule" id="PRU00267"/>
    </source>
</evidence>
<dbReference type="OrthoDB" id="1728968at2759"/>
<name>A0A5J4ZGV6_9ASTE</name>
<protein>
    <recommendedName>
        <fullName evidence="2">HMG box domain-containing protein</fullName>
    </recommendedName>
</protein>
<dbReference type="GO" id="GO:0006886">
    <property type="term" value="P:intracellular protein transport"/>
    <property type="evidence" value="ECO:0007669"/>
    <property type="project" value="InterPro"/>
</dbReference>
<organism evidence="3 4">
    <name type="scientific">Nyssa sinensis</name>
    <dbReference type="NCBI Taxonomy" id="561372"/>
    <lineage>
        <taxon>Eukaryota</taxon>
        <taxon>Viridiplantae</taxon>
        <taxon>Streptophyta</taxon>
        <taxon>Embryophyta</taxon>
        <taxon>Tracheophyta</taxon>
        <taxon>Spermatophyta</taxon>
        <taxon>Magnoliopsida</taxon>
        <taxon>eudicotyledons</taxon>
        <taxon>Gunneridae</taxon>
        <taxon>Pentapetalae</taxon>
        <taxon>asterids</taxon>
        <taxon>Cornales</taxon>
        <taxon>Nyssaceae</taxon>
        <taxon>Nyssa</taxon>
    </lineage>
</organism>
<dbReference type="GO" id="GO:0030897">
    <property type="term" value="C:HOPS complex"/>
    <property type="evidence" value="ECO:0007669"/>
    <property type="project" value="TreeGrafter"/>
</dbReference>
<dbReference type="GO" id="GO:0042144">
    <property type="term" value="P:vacuole fusion, non-autophagic"/>
    <property type="evidence" value="ECO:0007669"/>
    <property type="project" value="TreeGrafter"/>
</dbReference>
<dbReference type="InterPro" id="IPR009071">
    <property type="entry name" value="HMG_box_dom"/>
</dbReference>
<dbReference type="PANTHER" id="PTHR12811:SF0">
    <property type="entry name" value="VACUOLAR PROTEIN SORTING-ASSOCIATED PROTEIN 16 HOMOLOG"/>
    <property type="match status" value="1"/>
</dbReference>
<dbReference type="GO" id="GO:0016197">
    <property type="term" value="P:endosomal transport"/>
    <property type="evidence" value="ECO:0007669"/>
    <property type="project" value="TreeGrafter"/>
</dbReference>
<dbReference type="GO" id="GO:0003677">
    <property type="term" value="F:DNA binding"/>
    <property type="evidence" value="ECO:0007669"/>
    <property type="project" value="UniProtKB-UniRule"/>
</dbReference>
<dbReference type="Gene3D" id="1.10.30.10">
    <property type="entry name" value="High mobility group box domain"/>
    <property type="match status" value="1"/>
</dbReference>